<evidence type="ECO:0000256" key="1">
    <source>
        <dbReference type="ARBA" id="ARBA00001974"/>
    </source>
</evidence>
<dbReference type="OrthoDB" id="415825at2759"/>
<evidence type="ECO:0000256" key="2">
    <source>
        <dbReference type="ARBA" id="ARBA00005466"/>
    </source>
</evidence>
<feature type="domain" description="FAD-binding PCMH-type" evidence="6">
    <location>
        <begin position="29"/>
        <end position="202"/>
    </location>
</feature>
<dbReference type="InterPro" id="IPR006094">
    <property type="entry name" value="Oxid_FAD_bind_N"/>
</dbReference>
<dbReference type="InterPro" id="IPR050416">
    <property type="entry name" value="FAD-linked_Oxidoreductase"/>
</dbReference>
<dbReference type="EMBL" id="JAANBB010000048">
    <property type="protein sequence ID" value="KAF7553244.1"/>
    <property type="molecule type" value="Genomic_DNA"/>
</dbReference>
<proteinExistence type="inferred from homology"/>
<gene>
    <name evidence="7" type="ORF">G7Z17_g3758</name>
</gene>
<keyword evidence="5" id="KW-0560">Oxidoreductase</keyword>
<reference evidence="7" key="1">
    <citation type="submission" date="2020-03" db="EMBL/GenBank/DDBJ databases">
        <title>Draft Genome Sequence of Cylindrodendrum hubeiense.</title>
        <authorList>
            <person name="Buettner E."/>
            <person name="Kellner H."/>
        </authorList>
    </citation>
    <scope>NUCLEOTIDE SEQUENCE</scope>
    <source>
        <strain evidence="7">IHI 201604</strain>
    </source>
</reference>
<dbReference type="Gene3D" id="3.30.465.10">
    <property type="match status" value="1"/>
</dbReference>
<protein>
    <recommendedName>
        <fullName evidence="6">FAD-binding PCMH-type domain-containing protein</fullName>
    </recommendedName>
</protein>
<evidence type="ECO:0000313" key="7">
    <source>
        <dbReference type="EMBL" id="KAF7553244.1"/>
    </source>
</evidence>
<dbReference type="PROSITE" id="PS00862">
    <property type="entry name" value="OX2_COVAL_FAD"/>
    <property type="match status" value="1"/>
</dbReference>
<evidence type="ECO:0000256" key="4">
    <source>
        <dbReference type="ARBA" id="ARBA00022827"/>
    </source>
</evidence>
<organism evidence="7 8">
    <name type="scientific">Cylindrodendrum hubeiense</name>
    <dbReference type="NCBI Taxonomy" id="595255"/>
    <lineage>
        <taxon>Eukaryota</taxon>
        <taxon>Fungi</taxon>
        <taxon>Dikarya</taxon>
        <taxon>Ascomycota</taxon>
        <taxon>Pezizomycotina</taxon>
        <taxon>Sordariomycetes</taxon>
        <taxon>Hypocreomycetidae</taxon>
        <taxon>Hypocreales</taxon>
        <taxon>Nectriaceae</taxon>
        <taxon>Cylindrodendrum</taxon>
    </lineage>
</organism>
<dbReference type="InterPro" id="IPR006093">
    <property type="entry name" value="Oxy_OxRdtase_FAD_BS"/>
</dbReference>
<dbReference type="InterPro" id="IPR016166">
    <property type="entry name" value="FAD-bd_PCMH"/>
</dbReference>
<dbReference type="Proteomes" id="UP000722485">
    <property type="component" value="Unassembled WGS sequence"/>
</dbReference>
<comment type="cofactor">
    <cofactor evidence="1">
        <name>FAD</name>
        <dbReference type="ChEBI" id="CHEBI:57692"/>
    </cofactor>
</comment>
<keyword evidence="4" id="KW-0274">FAD</keyword>
<sequence>MAAVPGSILTQDTEQYEACRQRYFNADDPKRFPAEIHLVHTNQDVVEALSRARLSRLPVGVRSGGHVPSKPSLLQDGILIDTTHLNREIVYDTQTHEVNFGPSVRVYEAWQRLEQLGRFFPFGHAPTVALGGFCLAGGQGFFMRGWGATITEWIVKLEIVVPDGRVVIASRTENTDLFWAARGAGQAFFGVVTRIWSRTIPKRQLFGLSLVFEVGDNYDQLLSFAFERNRATPKMCTETALCTFYPDKFGNSDTEIVPKTSQLLLAIAVSAYADSDAEAKTMLSAWDNVPDQLKACLIETKPVAEASWEAFFKDQEHWNPENSNQKWAINSILNEPSVPQSKLLEAIKPALCNLPTTSSYGLVGKILLFVHLFKTSCETRIDKLRLSHAEYQSLD</sequence>
<evidence type="ECO:0000256" key="3">
    <source>
        <dbReference type="ARBA" id="ARBA00022630"/>
    </source>
</evidence>
<comment type="caution">
    <text evidence="7">The sequence shown here is derived from an EMBL/GenBank/DDBJ whole genome shotgun (WGS) entry which is preliminary data.</text>
</comment>
<comment type="similarity">
    <text evidence="2">Belongs to the oxygen-dependent FAD-linked oxidoreductase family.</text>
</comment>
<dbReference type="PROSITE" id="PS51387">
    <property type="entry name" value="FAD_PCMH"/>
    <property type="match status" value="1"/>
</dbReference>
<evidence type="ECO:0000256" key="5">
    <source>
        <dbReference type="ARBA" id="ARBA00023002"/>
    </source>
</evidence>
<dbReference type="InterPro" id="IPR036318">
    <property type="entry name" value="FAD-bd_PCMH-like_sf"/>
</dbReference>
<evidence type="ECO:0000313" key="8">
    <source>
        <dbReference type="Proteomes" id="UP000722485"/>
    </source>
</evidence>
<evidence type="ECO:0000259" key="6">
    <source>
        <dbReference type="PROSITE" id="PS51387"/>
    </source>
</evidence>
<dbReference type="PANTHER" id="PTHR42973">
    <property type="entry name" value="BINDING OXIDOREDUCTASE, PUTATIVE (AFU_ORTHOLOGUE AFUA_1G17690)-RELATED"/>
    <property type="match status" value="1"/>
</dbReference>
<dbReference type="GO" id="GO:0016491">
    <property type="term" value="F:oxidoreductase activity"/>
    <property type="evidence" value="ECO:0007669"/>
    <property type="project" value="UniProtKB-KW"/>
</dbReference>
<dbReference type="PANTHER" id="PTHR42973:SF39">
    <property type="entry name" value="FAD-BINDING PCMH-TYPE DOMAIN-CONTAINING PROTEIN"/>
    <property type="match status" value="1"/>
</dbReference>
<name>A0A9P5LD90_9HYPO</name>
<dbReference type="SUPFAM" id="SSF56176">
    <property type="entry name" value="FAD-binding/transporter-associated domain-like"/>
    <property type="match status" value="1"/>
</dbReference>
<keyword evidence="3" id="KW-0285">Flavoprotein</keyword>
<keyword evidence="8" id="KW-1185">Reference proteome</keyword>
<dbReference type="AlphaFoldDB" id="A0A9P5LD90"/>
<dbReference type="Pfam" id="PF01565">
    <property type="entry name" value="FAD_binding_4"/>
    <property type="match status" value="1"/>
</dbReference>
<accession>A0A9P5LD90</accession>
<dbReference type="InterPro" id="IPR016169">
    <property type="entry name" value="FAD-bd_PCMH_sub2"/>
</dbReference>
<dbReference type="GO" id="GO:0071949">
    <property type="term" value="F:FAD binding"/>
    <property type="evidence" value="ECO:0007669"/>
    <property type="project" value="InterPro"/>
</dbReference>